<organism evidence="3 4">
    <name type="scientific">Meloidogyne enterolobii</name>
    <name type="common">Root-knot nematode worm</name>
    <name type="synonym">Meloidogyne mayaguensis</name>
    <dbReference type="NCBI Taxonomy" id="390850"/>
    <lineage>
        <taxon>Eukaryota</taxon>
        <taxon>Metazoa</taxon>
        <taxon>Ecdysozoa</taxon>
        <taxon>Nematoda</taxon>
        <taxon>Chromadorea</taxon>
        <taxon>Rhabditida</taxon>
        <taxon>Tylenchina</taxon>
        <taxon>Tylenchomorpha</taxon>
        <taxon>Tylenchoidea</taxon>
        <taxon>Meloidogynidae</taxon>
        <taxon>Meloidogyninae</taxon>
        <taxon>Meloidogyne</taxon>
    </lineage>
</organism>
<keyword evidence="2" id="KW-0472">Membrane</keyword>
<feature type="transmembrane region" description="Helical" evidence="2">
    <location>
        <begin position="40"/>
        <end position="62"/>
    </location>
</feature>
<comment type="caution">
    <text evidence="3">The sequence shown here is derived from an EMBL/GenBank/DDBJ whole genome shotgun (WGS) entry which is preliminary data.</text>
</comment>
<evidence type="ECO:0000256" key="1">
    <source>
        <dbReference type="SAM" id="Coils"/>
    </source>
</evidence>
<dbReference type="OrthoDB" id="5830384at2759"/>
<dbReference type="EMBL" id="CAJEWN010001396">
    <property type="protein sequence ID" value="CAD2197128.1"/>
    <property type="molecule type" value="Genomic_DNA"/>
</dbReference>
<gene>
    <name evidence="3" type="ORF">MENT_LOCUS50346</name>
</gene>
<dbReference type="Proteomes" id="UP000580250">
    <property type="component" value="Unassembled WGS sequence"/>
</dbReference>
<keyword evidence="1" id="KW-0175">Coiled coil</keyword>
<evidence type="ECO:0000256" key="2">
    <source>
        <dbReference type="SAM" id="Phobius"/>
    </source>
</evidence>
<dbReference type="Pfam" id="PF21525">
    <property type="entry name" value="Nlp36"/>
    <property type="match status" value="1"/>
</dbReference>
<name>A0A6V7XD01_MELEN</name>
<feature type="coiled-coil region" evidence="1">
    <location>
        <begin position="101"/>
        <end position="137"/>
    </location>
</feature>
<sequence>MHLCKEIEKKVLNILLKIKPKHPNKMPKQEFDAIDMMGPVVAALIFAVVVFLISFTIINWYCITKKDDLTVFEKMGAKINVRLGPHTMMQIKRGGYVSTYAREEEEQHRKMTLSIDKQQAERLLKNSENNMADGKLLNIRKNKRKIF</sequence>
<accession>A0A6V7XD01</accession>
<keyword evidence="2" id="KW-1133">Transmembrane helix</keyword>
<evidence type="ECO:0000313" key="4">
    <source>
        <dbReference type="Proteomes" id="UP000580250"/>
    </source>
</evidence>
<evidence type="ECO:0000313" key="3">
    <source>
        <dbReference type="EMBL" id="CAD2197128.1"/>
    </source>
</evidence>
<proteinExistence type="predicted"/>
<keyword evidence="2" id="KW-0812">Transmembrane</keyword>
<reference evidence="3 4" key="1">
    <citation type="submission" date="2020-08" db="EMBL/GenBank/DDBJ databases">
        <authorList>
            <person name="Koutsovoulos G."/>
            <person name="Danchin GJ E."/>
        </authorList>
    </citation>
    <scope>NUCLEOTIDE SEQUENCE [LARGE SCALE GENOMIC DNA]</scope>
</reference>
<dbReference type="AlphaFoldDB" id="A0A6V7XD01"/>
<protein>
    <submittedName>
        <fullName evidence="3">Uncharacterized protein</fullName>
    </submittedName>
</protein>